<feature type="region of interest" description="Disordered" evidence="2">
    <location>
        <begin position="103"/>
        <end position="137"/>
    </location>
</feature>
<feature type="compositionally biased region" description="Basic and acidic residues" evidence="2">
    <location>
        <begin position="219"/>
        <end position="230"/>
    </location>
</feature>
<feature type="region of interest" description="Disordered" evidence="2">
    <location>
        <begin position="565"/>
        <end position="584"/>
    </location>
</feature>
<evidence type="ECO:0000313" key="4">
    <source>
        <dbReference type="Proteomes" id="UP001189429"/>
    </source>
</evidence>
<evidence type="ECO:0000256" key="1">
    <source>
        <dbReference type="SAM" id="Coils"/>
    </source>
</evidence>
<reference evidence="3" key="1">
    <citation type="submission" date="2023-10" db="EMBL/GenBank/DDBJ databases">
        <authorList>
            <person name="Chen Y."/>
            <person name="Shah S."/>
            <person name="Dougan E. K."/>
            <person name="Thang M."/>
            <person name="Chan C."/>
        </authorList>
    </citation>
    <scope>NUCLEOTIDE SEQUENCE [LARGE SCALE GENOMIC DNA]</scope>
</reference>
<dbReference type="EMBL" id="CAUYUJ010002703">
    <property type="protein sequence ID" value="CAK0802001.1"/>
    <property type="molecule type" value="Genomic_DNA"/>
</dbReference>
<comment type="caution">
    <text evidence="3">The sequence shown here is derived from an EMBL/GenBank/DDBJ whole genome shotgun (WGS) entry which is preliminary data.</text>
</comment>
<organism evidence="3 4">
    <name type="scientific">Prorocentrum cordatum</name>
    <dbReference type="NCBI Taxonomy" id="2364126"/>
    <lineage>
        <taxon>Eukaryota</taxon>
        <taxon>Sar</taxon>
        <taxon>Alveolata</taxon>
        <taxon>Dinophyceae</taxon>
        <taxon>Prorocentrales</taxon>
        <taxon>Prorocentraceae</taxon>
        <taxon>Prorocentrum</taxon>
    </lineage>
</organism>
<evidence type="ECO:0000313" key="3">
    <source>
        <dbReference type="EMBL" id="CAK0802001.1"/>
    </source>
</evidence>
<feature type="compositionally biased region" description="Basic residues" evidence="2">
    <location>
        <begin position="107"/>
        <end position="117"/>
    </location>
</feature>
<dbReference type="Proteomes" id="UP001189429">
    <property type="component" value="Unassembled WGS sequence"/>
</dbReference>
<evidence type="ECO:0000256" key="2">
    <source>
        <dbReference type="SAM" id="MobiDB-lite"/>
    </source>
</evidence>
<feature type="region of interest" description="Disordered" evidence="2">
    <location>
        <begin position="219"/>
        <end position="248"/>
    </location>
</feature>
<feature type="coiled-coil region" evidence="1">
    <location>
        <begin position="141"/>
        <end position="168"/>
    </location>
</feature>
<keyword evidence="1" id="KW-0175">Coiled coil</keyword>
<feature type="compositionally biased region" description="Low complexity" evidence="2">
    <location>
        <begin position="565"/>
        <end position="578"/>
    </location>
</feature>
<feature type="compositionally biased region" description="Gly residues" evidence="2">
    <location>
        <begin position="235"/>
        <end position="244"/>
    </location>
</feature>
<name>A0ABN9Q8W4_9DINO</name>
<gene>
    <name evidence="3" type="ORF">PCOR1329_LOCUS9659</name>
</gene>
<accession>A0ABN9Q8W4</accession>
<protein>
    <submittedName>
        <fullName evidence="3">Uncharacterized protein</fullName>
    </submittedName>
</protein>
<sequence>MSDALAEALLGAVVRAGGSRQVVAATAVALWRAGRAVSAQAADEKEVLEEIEARIEMIKPVIGAKVRAAHDEVKVNLTGEDKAIRNVAERALFGEGVAALPKDGKEAKRRQRGRRRAGATLRAAASSSPGSDQDPEKLRDIQRAAQEVAALHKQLASTQEAVDEAIQQAFDEGIFDCASFVVRRLVFLRLGSVRSLVFLLRRACCPGRAKATLRETRSALDQRKEAEHQAAKLGDAGGSGGGADRQGQLQSALRESDTLVRSLRAELQSTAAENAGHVGRKGGDNSLVAAAGRPTENKAPTLGAWLGLACLFAAASTTGAERIRYAGQRATLDIQEVDDIRVERITRSERLSLRQRGLRFHEVKDKHFGDKFAEGLRKKAEAASLFEREATGRRLGDLSGDFAEDVPRQGARTSDIKANARSAKLATNASSSAGYPPLSFSPVQISAMACVQFDLDLTLISGGIFPGLIGVGLSGEVRQIPGTKCFGWNLELFLQISIGFEIGSLPFRISFVMISTLSVQEQPLDIARGELMWELPYGYDTSVCHTSDPFTLVERTLTEHLFVGPSSRPRSCPAAASRNVRRTP</sequence>
<proteinExistence type="predicted"/>
<keyword evidence="4" id="KW-1185">Reference proteome</keyword>